<dbReference type="InterPro" id="IPR000073">
    <property type="entry name" value="AB_hydrolase_1"/>
</dbReference>
<dbReference type="InterPro" id="IPR029058">
    <property type="entry name" value="AB_hydrolase_fold"/>
</dbReference>
<dbReference type="Gene3D" id="3.40.50.1820">
    <property type="entry name" value="alpha/beta hydrolase"/>
    <property type="match status" value="1"/>
</dbReference>
<accession>A0A7W7ZGW2</accession>
<dbReference type="Proteomes" id="UP000540989">
    <property type="component" value="Unassembled WGS sequence"/>
</dbReference>
<dbReference type="RefSeq" id="WP_184221311.1">
    <property type="nucleotide sequence ID" value="NZ_JACHIP010000006.1"/>
</dbReference>
<organism evidence="2 3">
    <name type="scientific">Granulicella aggregans</name>
    <dbReference type="NCBI Taxonomy" id="474949"/>
    <lineage>
        <taxon>Bacteria</taxon>
        <taxon>Pseudomonadati</taxon>
        <taxon>Acidobacteriota</taxon>
        <taxon>Terriglobia</taxon>
        <taxon>Terriglobales</taxon>
        <taxon>Acidobacteriaceae</taxon>
        <taxon>Granulicella</taxon>
    </lineage>
</organism>
<dbReference type="GO" id="GO:0046464">
    <property type="term" value="P:acylglycerol catabolic process"/>
    <property type="evidence" value="ECO:0007669"/>
    <property type="project" value="TreeGrafter"/>
</dbReference>
<dbReference type="PANTHER" id="PTHR43798:SF33">
    <property type="entry name" value="HYDROLASE, PUTATIVE (AFU_ORTHOLOGUE AFUA_2G14860)-RELATED"/>
    <property type="match status" value="1"/>
</dbReference>
<keyword evidence="3" id="KW-1185">Reference proteome</keyword>
<dbReference type="GO" id="GO:0047372">
    <property type="term" value="F:monoacylglycerol lipase activity"/>
    <property type="evidence" value="ECO:0007669"/>
    <property type="project" value="TreeGrafter"/>
</dbReference>
<protein>
    <submittedName>
        <fullName evidence="2">Pimeloyl-ACP methyl ester carboxylesterase</fullName>
    </submittedName>
</protein>
<name>A0A7W7ZGW2_9BACT</name>
<evidence type="ECO:0000313" key="3">
    <source>
        <dbReference type="Proteomes" id="UP000540989"/>
    </source>
</evidence>
<dbReference type="InterPro" id="IPR050266">
    <property type="entry name" value="AB_hydrolase_sf"/>
</dbReference>
<gene>
    <name evidence="2" type="ORF">HDF16_004359</name>
</gene>
<evidence type="ECO:0000259" key="1">
    <source>
        <dbReference type="Pfam" id="PF00561"/>
    </source>
</evidence>
<dbReference type="GO" id="GO:0016020">
    <property type="term" value="C:membrane"/>
    <property type="evidence" value="ECO:0007669"/>
    <property type="project" value="TreeGrafter"/>
</dbReference>
<proteinExistence type="predicted"/>
<dbReference type="EMBL" id="JACHIP010000006">
    <property type="protein sequence ID" value="MBB5059633.1"/>
    <property type="molecule type" value="Genomic_DNA"/>
</dbReference>
<reference evidence="2 3" key="1">
    <citation type="submission" date="2020-08" db="EMBL/GenBank/DDBJ databases">
        <title>Genomic Encyclopedia of Type Strains, Phase IV (KMG-V): Genome sequencing to study the core and pangenomes of soil and plant-associated prokaryotes.</title>
        <authorList>
            <person name="Whitman W."/>
        </authorList>
    </citation>
    <scope>NUCLEOTIDE SEQUENCE [LARGE SCALE GENOMIC DNA]</scope>
    <source>
        <strain evidence="2 3">M8UP14</strain>
    </source>
</reference>
<evidence type="ECO:0000313" key="2">
    <source>
        <dbReference type="EMBL" id="MBB5059633.1"/>
    </source>
</evidence>
<sequence length="296" mass="31998">MSETSHNQAISFRELSIPREGNHLYAREYPGAGPTFVLLHGFPDNLQIYDLLIPFLVKAGRHVVAFDFLGFGASDKPAGFDYNFQQQLGDLEAVASFLHLEKIACVGHDAGGVTAIDCALAHPELVSNLFLLNMFYGNSPTLRFPELVELFAVPELTELAMAMAMSAEQFGFLLSFQQGQLKKGVSAAQRDIIDSVVRPILVANFTQVPSAGPAFAGLASKLRDQMERNNAHLLLLKGLSATSTLVWGESDAYLNVGVAKDIAAHLGDASLHVLDAGHWPQLDLPEEVAAILLAAM</sequence>
<dbReference type="PANTHER" id="PTHR43798">
    <property type="entry name" value="MONOACYLGLYCEROL LIPASE"/>
    <property type="match status" value="1"/>
</dbReference>
<comment type="caution">
    <text evidence="2">The sequence shown here is derived from an EMBL/GenBank/DDBJ whole genome shotgun (WGS) entry which is preliminary data.</text>
</comment>
<dbReference type="PRINTS" id="PR00111">
    <property type="entry name" value="ABHYDROLASE"/>
</dbReference>
<dbReference type="SUPFAM" id="SSF53474">
    <property type="entry name" value="alpha/beta-Hydrolases"/>
    <property type="match status" value="1"/>
</dbReference>
<dbReference type="AlphaFoldDB" id="A0A7W7ZGW2"/>
<dbReference type="PRINTS" id="PR00412">
    <property type="entry name" value="EPOXHYDRLASE"/>
</dbReference>
<feature type="domain" description="AB hydrolase-1" evidence="1">
    <location>
        <begin position="34"/>
        <end position="283"/>
    </location>
</feature>
<dbReference type="InterPro" id="IPR000639">
    <property type="entry name" value="Epox_hydrolase-like"/>
</dbReference>
<dbReference type="Pfam" id="PF00561">
    <property type="entry name" value="Abhydrolase_1"/>
    <property type="match status" value="1"/>
</dbReference>